<dbReference type="PANTHER" id="PTHR43124:SF8">
    <property type="entry name" value="INNER MEMBRANE TRANSPORT PROTEIN YDHP"/>
    <property type="match status" value="1"/>
</dbReference>
<organism evidence="8 9">
    <name type="scientific">Paludibacterium paludis</name>
    <dbReference type="NCBI Taxonomy" id="1225769"/>
    <lineage>
        <taxon>Bacteria</taxon>
        <taxon>Pseudomonadati</taxon>
        <taxon>Pseudomonadota</taxon>
        <taxon>Betaproteobacteria</taxon>
        <taxon>Neisseriales</taxon>
        <taxon>Chromobacteriaceae</taxon>
        <taxon>Paludibacterium</taxon>
    </lineage>
</organism>
<dbReference type="InterPro" id="IPR036259">
    <property type="entry name" value="MFS_trans_sf"/>
</dbReference>
<dbReference type="AlphaFoldDB" id="A0A918U992"/>
<dbReference type="CDD" id="cd17324">
    <property type="entry name" value="MFS_NepI_like"/>
    <property type="match status" value="1"/>
</dbReference>
<evidence type="ECO:0000313" key="8">
    <source>
        <dbReference type="EMBL" id="GGY12556.1"/>
    </source>
</evidence>
<feature type="transmembrane region" description="Helical" evidence="6">
    <location>
        <begin position="156"/>
        <end position="176"/>
    </location>
</feature>
<keyword evidence="5 6" id="KW-0472">Membrane</keyword>
<comment type="subcellular location">
    <subcellularLocation>
        <location evidence="1">Cell membrane</location>
        <topology evidence="1">Multi-pass membrane protein</topology>
    </subcellularLocation>
</comment>
<protein>
    <submittedName>
        <fullName evidence="8">MFS transporter</fullName>
    </submittedName>
</protein>
<sequence length="382" mass="39458">MPFIVYLLAACIFSMTTSEFMVAGMMPSLAADFAVPLPDIGNLVSAFAASVVIGGPVLTVLLRRVARKTVLQILLLVFCVGQVIAATATGYPAMMASRVISGVAQSAFFGTAMALIAGRVGLERMGRASSVVLGGLMLSSVAGLPMATLIDQHVGWRANFWLVAALTFACGLAIGLSTPKDPAPGHEPLRRQLAALAGGPLWAAYASSALIIGAVFAAFTYFTPIFTTLSGFEPVSVPWLFAVYGVATVAGTAITGRFADRHTREVLTAGLVCLSAIFAIFALGAASRSLTLACVLVVGLAGLPMNPAMVTRVLRVADGSALVNAMHMAVINLGLMAGSYLGGMLIDRGLGLTAPLWLGSAIAMAGLASLWPLWRRRAATAA</sequence>
<gene>
    <name evidence="8" type="ORF">GCM10011289_14730</name>
</gene>
<dbReference type="PANTHER" id="PTHR43124">
    <property type="entry name" value="PURINE EFFLUX PUMP PBUE"/>
    <property type="match status" value="1"/>
</dbReference>
<feature type="transmembrane region" description="Helical" evidence="6">
    <location>
        <begin position="266"/>
        <end position="284"/>
    </location>
</feature>
<dbReference type="GO" id="GO:0022857">
    <property type="term" value="F:transmembrane transporter activity"/>
    <property type="evidence" value="ECO:0007669"/>
    <property type="project" value="InterPro"/>
</dbReference>
<dbReference type="Gene3D" id="1.20.1250.20">
    <property type="entry name" value="MFS general substrate transporter like domains"/>
    <property type="match status" value="2"/>
</dbReference>
<proteinExistence type="predicted"/>
<feature type="domain" description="Major facilitator superfamily (MFS) profile" evidence="7">
    <location>
        <begin position="4"/>
        <end position="378"/>
    </location>
</feature>
<dbReference type="InterPro" id="IPR011701">
    <property type="entry name" value="MFS"/>
</dbReference>
<dbReference type="InterPro" id="IPR050189">
    <property type="entry name" value="MFS_Efflux_Transporters"/>
</dbReference>
<feature type="transmembrane region" description="Helical" evidence="6">
    <location>
        <begin position="130"/>
        <end position="150"/>
    </location>
</feature>
<accession>A0A918U992</accession>
<feature type="transmembrane region" description="Helical" evidence="6">
    <location>
        <begin position="196"/>
        <end position="219"/>
    </location>
</feature>
<reference evidence="8" key="1">
    <citation type="journal article" date="2014" name="Int. J. Syst. Evol. Microbiol.">
        <title>Complete genome sequence of Corynebacterium casei LMG S-19264T (=DSM 44701T), isolated from a smear-ripened cheese.</title>
        <authorList>
            <consortium name="US DOE Joint Genome Institute (JGI-PGF)"/>
            <person name="Walter F."/>
            <person name="Albersmeier A."/>
            <person name="Kalinowski J."/>
            <person name="Ruckert C."/>
        </authorList>
    </citation>
    <scope>NUCLEOTIDE SEQUENCE</scope>
    <source>
        <strain evidence="8">KCTC 32182</strain>
    </source>
</reference>
<dbReference type="GO" id="GO:0005886">
    <property type="term" value="C:plasma membrane"/>
    <property type="evidence" value="ECO:0007669"/>
    <property type="project" value="UniProtKB-SubCell"/>
</dbReference>
<feature type="transmembrane region" description="Helical" evidence="6">
    <location>
        <begin position="290"/>
        <end position="309"/>
    </location>
</feature>
<keyword evidence="2" id="KW-1003">Cell membrane</keyword>
<keyword evidence="3 6" id="KW-0812">Transmembrane</keyword>
<evidence type="ECO:0000256" key="2">
    <source>
        <dbReference type="ARBA" id="ARBA00022475"/>
    </source>
</evidence>
<evidence type="ECO:0000256" key="3">
    <source>
        <dbReference type="ARBA" id="ARBA00022692"/>
    </source>
</evidence>
<dbReference type="EMBL" id="BMYX01000006">
    <property type="protein sequence ID" value="GGY12556.1"/>
    <property type="molecule type" value="Genomic_DNA"/>
</dbReference>
<dbReference type="SUPFAM" id="SSF103473">
    <property type="entry name" value="MFS general substrate transporter"/>
    <property type="match status" value="1"/>
</dbReference>
<keyword evidence="9" id="KW-1185">Reference proteome</keyword>
<reference evidence="8" key="2">
    <citation type="submission" date="2020-09" db="EMBL/GenBank/DDBJ databases">
        <authorList>
            <person name="Sun Q."/>
            <person name="Kim S."/>
        </authorList>
    </citation>
    <scope>NUCLEOTIDE SEQUENCE</scope>
    <source>
        <strain evidence="8">KCTC 32182</strain>
    </source>
</reference>
<dbReference type="PROSITE" id="PS50850">
    <property type="entry name" value="MFS"/>
    <property type="match status" value="1"/>
</dbReference>
<feature type="transmembrane region" description="Helical" evidence="6">
    <location>
        <begin position="40"/>
        <end position="61"/>
    </location>
</feature>
<evidence type="ECO:0000256" key="4">
    <source>
        <dbReference type="ARBA" id="ARBA00022989"/>
    </source>
</evidence>
<name>A0A918U992_9NEIS</name>
<evidence type="ECO:0000256" key="1">
    <source>
        <dbReference type="ARBA" id="ARBA00004651"/>
    </source>
</evidence>
<evidence type="ECO:0000313" key="9">
    <source>
        <dbReference type="Proteomes" id="UP000645257"/>
    </source>
</evidence>
<dbReference type="Pfam" id="PF07690">
    <property type="entry name" value="MFS_1"/>
    <property type="match status" value="1"/>
</dbReference>
<evidence type="ECO:0000256" key="5">
    <source>
        <dbReference type="ARBA" id="ARBA00023136"/>
    </source>
</evidence>
<dbReference type="InterPro" id="IPR020846">
    <property type="entry name" value="MFS_dom"/>
</dbReference>
<feature type="transmembrane region" description="Helical" evidence="6">
    <location>
        <begin position="321"/>
        <end position="342"/>
    </location>
</feature>
<feature type="transmembrane region" description="Helical" evidence="6">
    <location>
        <begin position="73"/>
        <end position="93"/>
    </location>
</feature>
<feature type="transmembrane region" description="Helical" evidence="6">
    <location>
        <begin position="99"/>
        <end position="118"/>
    </location>
</feature>
<dbReference type="RefSeq" id="WP_189532814.1">
    <property type="nucleotide sequence ID" value="NZ_BMYX01000006.1"/>
</dbReference>
<comment type="caution">
    <text evidence="8">The sequence shown here is derived from an EMBL/GenBank/DDBJ whole genome shotgun (WGS) entry which is preliminary data.</text>
</comment>
<evidence type="ECO:0000256" key="6">
    <source>
        <dbReference type="SAM" id="Phobius"/>
    </source>
</evidence>
<evidence type="ECO:0000259" key="7">
    <source>
        <dbReference type="PROSITE" id="PS50850"/>
    </source>
</evidence>
<dbReference type="Proteomes" id="UP000645257">
    <property type="component" value="Unassembled WGS sequence"/>
</dbReference>
<feature type="transmembrane region" description="Helical" evidence="6">
    <location>
        <begin position="239"/>
        <end position="259"/>
    </location>
</feature>
<feature type="transmembrane region" description="Helical" evidence="6">
    <location>
        <begin position="354"/>
        <end position="374"/>
    </location>
</feature>
<keyword evidence="4 6" id="KW-1133">Transmembrane helix</keyword>